<dbReference type="InterPro" id="IPR013078">
    <property type="entry name" value="His_Pase_superF_clade-1"/>
</dbReference>
<proteinExistence type="predicted"/>
<dbReference type="Pfam" id="PF00300">
    <property type="entry name" value="His_Phos_1"/>
    <property type="match status" value="2"/>
</dbReference>
<dbReference type="SMART" id="SM00855">
    <property type="entry name" value="PGAM"/>
    <property type="match status" value="1"/>
</dbReference>
<dbReference type="EMBL" id="WBJY01000001">
    <property type="protein sequence ID" value="KAB1649931.1"/>
    <property type="molecule type" value="Genomic_DNA"/>
</dbReference>
<comment type="caution">
    <text evidence="2">The sequence shown here is derived from an EMBL/GenBank/DDBJ whole genome shotgun (WGS) entry which is preliminary data.</text>
</comment>
<sequence>MSHYVYLVRHGEQRDAEHGIDDGPLSARGSAQAHAIGRRLARVPFTASFTSPLDRATQTADIMSSYLQGPPPEPSGLLFDCVPSGPTPETPSVYDSYFSGVAEAEVEAGAAQMADAVSTFLTRERERKHTLLVTHSFVIGWFVREMLEMPDWRWLALRTGNAALTVLRLRRARPNELLVHNDQGHLPPELRTGGNWDLPI</sequence>
<keyword evidence="3" id="KW-1185">Reference proteome</keyword>
<gene>
    <name evidence="2" type="ORF">F8O04_06820</name>
</gene>
<dbReference type="Proteomes" id="UP000431744">
    <property type="component" value="Unassembled WGS sequence"/>
</dbReference>
<accession>A0A6H9WQD6</accession>
<name>A0A6H9WQD6_9MICO</name>
<evidence type="ECO:0000256" key="1">
    <source>
        <dbReference type="ARBA" id="ARBA00022801"/>
    </source>
</evidence>
<organism evidence="2 3">
    <name type="scientific">Pseudoclavibacter endophyticus</name>
    <dbReference type="NCBI Taxonomy" id="1778590"/>
    <lineage>
        <taxon>Bacteria</taxon>
        <taxon>Bacillati</taxon>
        <taxon>Actinomycetota</taxon>
        <taxon>Actinomycetes</taxon>
        <taxon>Micrococcales</taxon>
        <taxon>Microbacteriaceae</taxon>
        <taxon>Pseudoclavibacter</taxon>
    </lineage>
</organism>
<dbReference type="Gene3D" id="3.40.50.1240">
    <property type="entry name" value="Phosphoglycerate mutase-like"/>
    <property type="match status" value="1"/>
</dbReference>
<keyword evidence="1" id="KW-0378">Hydrolase</keyword>
<dbReference type="InterPro" id="IPR051021">
    <property type="entry name" value="Mito_Ser/Thr_phosphatase"/>
</dbReference>
<reference evidence="2 3" key="1">
    <citation type="submission" date="2019-09" db="EMBL/GenBank/DDBJ databases">
        <title>Phylogeny of genus Pseudoclavibacter and closely related genus.</title>
        <authorList>
            <person name="Li Y."/>
        </authorList>
    </citation>
    <scope>NUCLEOTIDE SEQUENCE [LARGE SCALE GENOMIC DNA]</scope>
    <source>
        <strain evidence="2 3">EGI 60007</strain>
    </source>
</reference>
<dbReference type="AlphaFoldDB" id="A0A6H9WQD6"/>
<evidence type="ECO:0000313" key="3">
    <source>
        <dbReference type="Proteomes" id="UP000431744"/>
    </source>
</evidence>
<dbReference type="InterPro" id="IPR029033">
    <property type="entry name" value="His_PPase_superfam"/>
</dbReference>
<dbReference type="OrthoDB" id="9800841at2"/>
<protein>
    <submittedName>
        <fullName evidence="2">Histidine phosphatase family protein</fullName>
    </submittedName>
</protein>
<dbReference type="PANTHER" id="PTHR20935">
    <property type="entry name" value="PHOSPHOGLYCERATE MUTASE-RELATED"/>
    <property type="match status" value="1"/>
</dbReference>
<dbReference type="GO" id="GO:0016787">
    <property type="term" value="F:hydrolase activity"/>
    <property type="evidence" value="ECO:0007669"/>
    <property type="project" value="UniProtKB-KW"/>
</dbReference>
<dbReference type="CDD" id="cd07067">
    <property type="entry name" value="HP_PGM_like"/>
    <property type="match status" value="1"/>
</dbReference>
<dbReference type="PANTHER" id="PTHR20935:SF0">
    <property type="entry name" value="SERINE_THREONINE-PROTEIN PHOSPHATASE PGAM5, MITOCHONDRIAL"/>
    <property type="match status" value="1"/>
</dbReference>
<dbReference type="SUPFAM" id="SSF53254">
    <property type="entry name" value="Phosphoglycerate mutase-like"/>
    <property type="match status" value="1"/>
</dbReference>
<evidence type="ECO:0000313" key="2">
    <source>
        <dbReference type="EMBL" id="KAB1649931.1"/>
    </source>
</evidence>